<dbReference type="Pfam" id="PF07654">
    <property type="entry name" value="C1-set"/>
    <property type="match status" value="1"/>
</dbReference>
<feature type="domain" description="Ig-like" evidence="3">
    <location>
        <begin position="14"/>
        <end position="99"/>
    </location>
</feature>
<evidence type="ECO:0000313" key="4">
    <source>
        <dbReference type="Ensembl" id="ENSANAP00000003097.1"/>
    </source>
</evidence>
<keyword evidence="5" id="KW-1185">Reference proteome</keyword>
<dbReference type="OMA" id="MNLTWSR"/>
<evidence type="ECO:0000256" key="2">
    <source>
        <dbReference type="ARBA" id="ARBA00022729"/>
    </source>
</evidence>
<keyword evidence="2" id="KW-0732">Signal</keyword>
<dbReference type="FunFam" id="2.60.40.10:FF:000998">
    <property type="entry name" value="Immunoglobulin heavy constant epsilon"/>
    <property type="match status" value="1"/>
</dbReference>
<dbReference type="PROSITE" id="PS00290">
    <property type="entry name" value="IG_MHC"/>
    <property type="match status" value="1"/>
</dbReference>
<dbReference type="InterPro" id="IPR003006">
    <property type="entry name" value="Ig/MHC_CS"/>
</dbReference>
<dbReference type="GO" id="GO:0042612">
    <property type="term" value="C:MHC class I protein complex"/>
    <property type="evidence" value="ECO:0007669"/>
    <property type="project" value="UniProtKB-KW"/>
</dbReference>
<accession>A0A2K5C321</accession>
<evidence type="ECO:0000256" key="1">
    <source>
        <dbReference type="ARBA" id="ARBA00022451"/>
    </source>
</evidence>
<dbReference type="Gene3D" id="2.60.40.10">
    <property type="entry name" value="Immunoglobulins"/>
    <property type="match status" value="1"/>
</dbReference>
<dbReference type="PROSITE" id="PS50835">
    <property type="entry name" value="IG_LIKE"/>
    <property type="match status" value="1"/>
</dbReference>
<reference evidence="4" key="1">
    <citation type="submission" date="2025-08" db="UniProtKB">
        <authorList>
            <consortium name="Ensembl"/>
        </authorList>
    </citation>
    <scope>IDENTIFICATION</scope>
</reference>
<dbReference type="AlphaFoldDB" id="A0A2K5C321"/>
<dbReference type="InterPro" id="IPR013783">
    <property type="entry name" value="Ig-like_fold"/>
</dbReference>
<name>A0A2K5C321_AOTNA</name>
<dbReference type="GO" id="GO:0002474">
    <property type="term" value="P:antigen processing and presentation of peptide antigen via MHC class I"/>
    <property type="evidence" value="ECO:0007669"/>
    <property type="project" value="UniProtKB-KW"/>
</dbReference>
<evidence type="ECO:0000259" key="3">
    <source>
        <dbReference type="PROSITE" id="PS50835"/>
    </source>
</evidence>
<organism evidence="4 5">
    <name type="scientific">Aotus nancymaae</name>
    <name type="common">Ma's night monkey</name>
    <dbReference type="NCBI Taxonomy" id="37293"/>
    <lineage>
        <taxon>Eukaryota</taxon>
        <taxon>Metazoa</taxon>
        <taxon>Chordata</taxon>
        <taxon>Craniata</taxon>
        <taxon>Vertebrata</taxon>
        <taxon>Euteleostomi</taxon>
        <taxon>Mammalia</taxon>
        <taxon>Eutheria</taxon>
        <taxon>Euarchontoglires</taxon>
        <taxon>Primates</taxon>
        <taxon>Haplorrhini</taxon>
        <taxon>Platyrrhini</taxon>
        <taxon>Aotidae</taxon>
        <taxon>Aotus</taxon>
    </lineage>
</organism>
<protein>
    <recommendedName>
        <fullName evidence="3">Ig-like domain-containing protein</fullName>
    </recommendedName>
</protein>
<dbReference type="GeneTree" id="ENSGT00940000163076"/>
<dbReference type="InterPro" id="IPR003597">
    <property type="entry name" value="Ig_C1-set"/>
</dbReference>
<evidence type="ECO:0000313" key="5">
    <source>
        <dbReference type="Proteomes" id="UP000233020"/>
    </source>
</evidence>
<dbReference type="SUPFAM" id="SSF48726">
    <property type="entry name" value="Immunoglobulin"/>
    <property type="match status" value="1"/>
</dbReference>
<dbReference type="Proteomes" id="UP000233020">
    <property type="component" value="Unplaced"/>
</dbReference>
<keyword evidence="1" id="KW-0490">MHC I</keyword>
<dbReference type="InterPro" id="IPR036179">
    <property type="entry name" value="Ig-like_dom_sf"/>
</dbReference>
<reference evidence="4" key="2">
    <citation type="submission" date="2025-09" db="UniProtKB">
        <authorList>
            <consortium name="Ensembl"/>
        </authorList>
    </citation>
    <scope>IDENTIFICATION</scope>
</reference>
<sequence length="99" mass="10848">DSNLRWVSAYLSRPSPLDLFVSSSPVITCLVVGVAPSKGTMNLTWSRASKKPVAQVISKQEKQRNGTVTVTSTLPGGTRDWIEGETYHCRVTHSHLPRA</sequence>
<dbReference type="Ensembl" id="ENSANAT00000020704.1">
    <property type="protein sequence ID" value="ENSANAP00000003097.1"/>
    <property type="gene ID" value="ENSANAG00000019454.1"/>
</dbReference>
<dbReference type="InterPro" id="IPR007110">
    <property type="entry name" value="Ig-like_dom"/>
</dbReference>
<keyword evidence="1" id="KW-0391">Immunity</keyword>
<proteinExistence type="predicted"/>